<proteinExistence type="predicted"/>
<keyword evidence="2" id="KW-1185">Reference proteome</keyword>
<dbReference type="Proteomes" id="UP000789702">
    <property type="component" value="Unassembled WGS sequence"/>
</dbReference>
<comment type="caution">
    <text evidence="1">The sequence shown here is derived from an EMBL/GenBank/DDBJ whole genome shotgun (WGS) entry which is preliminary data.</text>
</comment>
<organism evidence="1 2">
    <name type="scientific">Dentiscutata heterogama</name>
    <dbReference type="NCBI Taxonomy" id="1316150"/>
    <lineage>
        <taxon>Eukaryota</taxon>
        <taxon>Fungi</taxon>
        <taxon>Fungi incertae sedis</taxon>
        <taxon>Mucoromycota</taxon>
        <taxon>Glomeromycotina</taxon>
        <taxon>Glomeromycetes</taxon>
        <taxon>Diversisporales</taxon>
        <taxon>Gigasporaceae</taxon>
        <taxon>Dentiscutata</taxon>
    </lineage>
</organism>
<protein>
    <submittedName>
        <fullName evidence="1">5428_t:CDS:1</fullName>
    </submittedName>
</protein>
<dbReference type="EMBL" id="CAJVPU010010678">
    <property type="protein sequence ID" value="CAG8607786.1"/>
    <property type="molecule type" value="Genomic_DNA"/>
</dbReference>
<feature type="non-terminal residue" evidence="1">
    <location>
        <position position="1"/>
    </location>
</feature>
<gene>
    <name evidence="1" type="ORF">DHETER_LOCUS7508</name>
</gene>
<evidence type="ECO:0000313" key="1">
    <source>
        <dbReference type="EMBL" id="CAG8607786.1"/>
    </source>
</evidence>
<accession>A0ACA9MQK6</accession>
<sequence length="111" mass="12543">STSTSSKEILTYIGHVLGYNILIEVSQSNPSIPASTLLKYNMANVNDLNAAAIYQQEIKEFLKSTTKCLQELQNNLIFLQNLVKSKHSLAQEHFNYSNQNTLISHLYNILL</sequence>
<reference evidence="1" key="1">
    <citation type="submission" date="2021-06" db="EMBL/GenBank/DDBJ databases">
        <authorList>
            <person name="Kallberg Y."/>
            <person name="Tangrot J."/>
            <person name="Rosling A."/>
        </authorList>
    </citation>
    <scope>NUCLEOTIDE SEQUENCE</scope>
    <source>
        <strain evidence="1">IL203A</strain>
    </source>
</reference>
<evidence type="ECO:0000313" key="2">
    <source>
        <dbReference type="Proteomes" id="UP000789702"/>
    </source>
</evidence>
<name>A0ACA9MQK6_9GLOM</name>